<dbReference type="EMBL" id="JAKOGI010001393">
    <property type="protein sequence ID" value="KAJ8425845.1"/>
    <property type="molecule type" value="Genomic_DNA"/>
</dbReference>
<evidence type="ECO:0000256" key="1">
    <source>
        <dbReference type="SAM" id="MobiDB-lite"/>
    </source>
</evidence>
<sequence>MAFRHSLSTRDMAEYVTYHFKCDRRRVAFPPLPLPNDFQALCRSYELAVAEEATYSIVPTVSYGRRNFGKEPCLPRWWPNMFETPFNGLSARTFSPRIITTSARAIFYAMVVNDAMALGLTCKLTAECMMWVMVVEAFVLREGVYKLFVATGPSTLGRSVLNKRGCSPVGLILEIVAEGPEFPGALIRSDPQDGLGSYFPNPKVVPTLKRMNLEKKYLLPVGSQVGVTFLTGTRVSQSGIPFRAPTVEEKKMAHYFHYFIREDDKPWPIPKFMAQAIELVKGPERRKSKSSDRKPLNWLPKLKASEGAADGLRASGAQSRALPRIGEVAPCEPVSQEGLYSNPVRPIHHDPPSVFNQ</sequence>
<dbReference type="OrthoDB" id="1839321at2759"/>
<keyword evidence="3" id="KW-1185">Reference proteome</keyword>
<dbReference type="AlphaFoldDB" id="A0A9Q1GSI1"/>
<name>A0A9Q1GSI1_9CARY</name>
<proteinExistence type="predicted"/>
<feature type="compositionally biased region" description="Basic and acidic residues" evidence="1">
    <location>
        <begin position="282"/>
        <end position="295"/>
    </location>
</feature>
<organism evidence="2 3">
    <name type="scientific">Carnegiea gigantea</name>
    <dbReference type="NCBI Taxonomy" id="171969"/>
    <lineage>
        <taxon>Eukaryota</taxon>
        <taxon>Viridiplantae</taxon>
        <taxon>Streptophyta</taxon>
        <taxon>Embryophyta</taxon>
        <taxon>Tracheophyta</taxon>
        <taxon>Spermatophyta</taxon>
        <taxon>Magnoliopsida</taxon>
        <taxon>eudicotyledons</taxon>
        <taxon>Gunneridae</taxon>
        <taxon>Pentapetalae</taxon>
        <taxon>Caryophyllales</taxon>
        <taxon>Cactineae</taxon>
        <taxon>Cactaceae</taxon>
        <taxon>Cactoideae</taxon>
        <taxon>Echinocereeae</taxon>
        <taxon>Carnegiea</taxon>
    </lineage>
</organism>
<reference evidence="2" key="1">
    <citation type="submission" date="2022-04" db="EMBL/GenBank/DDBJ databases">
        <title>Carnegiea gigantea Genome sequencing and assembly v2.</title>
        <authorList>
            <person name="Copetti D."/>
            <person name="Sanderson M.J."/>
            <person name="Burquez A."/>
            <person name="Wojciechowski M.F."/>
        </authorList>
    </citation>
    <scope>NUCLEOTIDE SEQUENCE</scope>
    <source>
        <strain evidence="2">SGP5-SGP5p</strain>
        <tissue evidence="2">Aerial part</tissue>
    </source>
</reference>
<comment type="caution">
    <text evidence="2">The sequence shown here is derived from an EMBL/GenBank/DDBJ whole genome shotgun (WGS) entry which is preliminary data.</text>
</comment>
<evidence type="ECO:0000313" key="2">
    <source>
        <dbReference type="EMBL" id="KAJ8425845.1"/>
    </source>
</evidence>
<gene>
    <name evidence="2" type="ORF">Cgig2_033940</name>
</gene>
<feature type="region of interest" description="Disordered" evidence="1">
    <location>
        <begin position="282"/>
        <end position="357"/>
    </location>
</feature>
<accession>A0A9Q1GSI1</accession>
<dbReference type="Proteomes" id="UP001153076">
    <property type="component" value="Unassembled WGS sequence"/>
</dbReference>
<evidence type="ECO:0000313" key="3">
    <source>
        <dbReference type="Proteomes" id="UP001153076"/>
    </source>
</evidence>
<protein>
    <submittedName>
        <fullName evidence="2">Uncharacterized protein</fullName>
    </submittedName>
</protein>